<accession>A0ABX7T6Q5</accession>
<evidence type="ECO:0000313" key="2">
    <source>
        <dbReference type="Proteomes" id="UP000663923"/>
    </source>
</evidence>
<sequence length="150" mass="16948">MIGNLFAEPVDPDIILQDTAREHQDHEIRAMASLTLGMGLDDAYFAVQELIQAARLIILCPNEGKTVLSNILSDNWCDYQRCIYFCVAGRGQGKMIKMLETFAHILEARGRADKFLREQGVKRRKLKDPYHQFLSANLNCNISFSAGSKI</sequence>
<reference evidence="1 2" key="1">
    <citation type="submission" date="2021-03" db="EMBL/GenBank/DDBJ databases">
        <title>Complete genome of Parasphingorhabdus_sp.JHSY0214.</title>
        <authorList>
            <person name="Yoo J.H."/>
            <person name="Bae J.W."/>
        </authorList>
    </citation>
    <scope>NUCLEOTIDE SEQUENCE [LARGE SCALE GENOMIC DNA]</scope>
    <source>
        <strain evidence="1 2">JHSY0214</strain>
    </source>
</reference>
<name>A0ABX7T6Q5_9SPHN</name>
<evidence type="ECO:0000313" key="1">
    <source>
        <dbReference type="EMBL" id="QTD57263.1"/>
    </source>
</evidence>
<proteinExistence type="predicted"/>
<gene>
    <name evidence="1" type="ORF">J4G78_06935</name>
</gene>
<dbReference type="RefSeq" id="WP_207989600.1">
    <property type="nucleotide sequence ID" value="NZ_CP071794.1"/>
</dbReference>
<protein>
    <submittedName>
        <fullName evidence="1">Uncharacterized protein</fullName>
    </submittedName>
</protein>
<dbReference type="EMBL" id="CP071794">
    <property type="protein sequence ID" value="QTD57263.1"/>
    <property type="molecule type" value="Genomic_DNA"/>
</dbReference>
<organism evidence="1 2">
    <name type="scientific">Parasphingorhabdus cellanae</name>
    <dbReference type="NCBI Taxonomy" id="2806553"/>
    <lineage>
        <taxon>Bacteria</taxon>
        <taxon>Pseudomonadati</taxon>
        <taxon>Pseudomonadota</taxon>
        <taxon>Alphaproteobacteria</taxon>
        <taxon>Sphingomonadales</taxon>
        <taxon>Sphingomonadaceae</taxon>
        <taxon>Parasphingorhabdus</taxon>
    </lineage>
</organism>
<dbReference type="Proteomes" id="UP000663923">
    <property type="component" value="Chromosome"/>
</dbReference>
<keyword evidence="2" id="KW-1185">Reference proteome</keyword>